<comment type="function">
    <text evidence="7">Essential cell division protein. May link together the upstream cell division proteins, which are predominantly cytoplasmic, with the downstream cell division proteins, which are predominantly periplasmic.</text>
</comment>
<dbReference type="InterPro" id="IPR023081">
    <property type="entry name" value="Cell_div_FtsB"/>
</dbReference>
<dbReference type="GO" id="GO:0005886">
    <property type="term" value="C:plasma membrane"/>
    <property type="evidence" value="ECO:0007669"/>
    <property type="project" value="UniProtKB-SubCell"/>
</dbReference>
<evidence type="ECO:0000313" key="9">
    <source>
        <dbReference type="Proteomes" id="UP000317839"/>
    </source>
</evidence>
<evidence type="ECO:0000256" key="1">
    <source>
        <dbReference type="ARBA" id="ARBA00022475"/>
    </source>
</evidence>
<dbReference type="Pfam" id="PF04977">
    <property type="entry name" value="DivIC"/>
    <property type="match status" value="1"/>
</dbReference>
<evidence type="ECO:0000256" key="2">
    <source>
        <dbReference type="ARBA" id="ARBA00022618"/>
    </source>
</evidence>
<dbReference type="GO" id="GO:0030428">
    <property type="term" value="C:cell septum"/>
    <property type="evidence" value="ECO:0007669"/>
    <property type="project" value="TreeGrafter"/>
</dbReference>
<keyword evidence="4 7" id="KW-1133">Transmembrane helix</keyword>
<keyword evidence="7" id="KW-0997">Cell inner membrane</keyword>
<keyword evidence="9" id="KW-1185">Reference proteome</keyword>
<feature type="topological domain" description="Periplasmic" evidence="7">
    <location>
        <begin position="22"/>
        <end position="93"/>
    </location>
</feature>
<keyword evidence="3 7" id="KW-0812">Transmembrane</keyword>
<evidence type="ECO:0000256" key="3">
    <source>
        <dbReference type="ARBA" id="ARBA00022692"/>
    </source>
</evidence>
<dbReference type="HAMAP" id="MF_00599">
    <property type="entry name" value="FtsB"/>
    <property type="match status" value="1"/>
</dbReference>
<name>A0A545T2Y3_9GAMM</name>
<dbReference type="GO" id="GO:0043093">
    <property type="term" value="P:FtsZ-dependent cytokinesis"/>
    <property type="evidence" value="ECO:0007669"/>
    <property type="project" value="UniProtKB-UniRule"/>
</dbReference>
<keyword evidence="6 7" id="KW-0131">Cell cycle</keyword>
<dbReference type="PANTHER" id="PTHR37485:SF1">
    <property type="entry name" value="CELL DIVISION PROTEIN FTSB"/>
    <property type="match status" value="1"/>
</dbReference>
<dbReference type="PANTHER" id="PTHR37485">
    <property type="entry name" value="CELL DIVISION PROTEIN FTSB"/>
    <property type="match status" value="1"/>
</dbReference>
<dbReference type="GO" id="GO:0032153">
    <property type="term" value="C:cell division site"/>
    <property type="evidence" value="ECO:0007669"/>
    <property type="project" value="UniProtKB-UniRule"/>
</dbReference>
<comment type="subcellular location">
    <subcellularLocation>
        <location evidence="7">Cell inner membrane</location>
        <topology evidence="7">Single-pass type II membrane protein</topology>
    </subcellularLocation>
    <text evidence="7">Localizes to the division septum.</text>
</comment>
<sequence>MKILGSIFAVLIIILQYRIWLGDNGAPEIEKLKQQIQQQQQENSALKEQNELLRKEIQALRKNPALLEEIAREQLGLIKPNETFYRIIPKEKE</sequence>
<feature type="topological domain" description="Cytoplasmic" evidence="7">
    <location>
        <begin position="1"/>
        <end position="3"/>
    </location>
</feature>
<dbReference type="AlphaFoldDB" id="A0A545T2Y3"/>
<reference evidence="8 9" key="1">
    <citation type="submission" date="2019-06" db="EMBL/GenBank/DDBJ databases">
        <title>Draft genome of Aliikangiella marina GYP-15.</title>
        <authorList>
            <person name="Wang G."/>
        </authorList>
    </citation>
    <scope>NUCLEOTIDE SEQUENCE [LARGE SCALE GENOMIC DNA]</scope>
    <source>
        <strain evidence="8 9">GYP-15</strain>
    </source>
</reference>
<evidence type="ECO:0000256" key="4">
    <source>
        <dbReference type="ARBA" id="ARBA00022989"/>
    </source>
</evidence>
<keyword evidence="2 7" id="KW-0132">Cell division</keyword>
<gene>
    <name evidence="7" type="primary">ftsB</name>
    <name evidence="8" type="ORF">FLL45_20745</name>
</gene>
<comment type="subunit">
    <text evidence="7">Part of a complex composed of FtsB, FtsL and FtsQ.</text>
</comment>
<accession>A0A545T2Y3</accession>
<organism evidence="8 9">
    <name type="scientific">Aliikangiella marina</name>
    <dbReference type="NCBI Taxonomy" id="1712262"/>
    <lineage>
        <taxon>Bacteria</taxon>
        <taxon>Pseudomonadati</taxon>
        <taxon>Pseudomonadota</taxon>
        <taxon>Gammaproteobacteria</taxon>
        <taxon>Oceanospirillales</taxon>
        <taxon>Pleioneaceae</taxon>
        <taxon>Aliikangiella</taxon>
    </lineage>
</organism>
<evidence type="ECO:0000256" key="7">
    <source>
        <dbReference type="HAMAP-Rule" id="MF_00599"/>
    </source>
</evidence>
<comment type="similarity">
    <text evidence="7">Belongs to the FtsB family.</text>
</comment>
<evidence type="ECO:0000256" key="6">
    <source>
        <dbReference type="ARBA" id="ARBA00023306"/>
    </source>
</evidence>
<keyword evidence="1 7" id="KW-1003">Cell membrane</keyword>
<dbReference type="RefSeq" id="WP_142943980.1">
    <property type="nucleotide sequence ID" value="NZ_VIKR01000006.1"/>
</dbReference>
<protein>
    <recommendedName>
        <fullName evidence="7">Cell division protein FtsB</fullName>
    </recommendedName>
</protein>
<keyword evidence="7" id="KW-0175">Coiled coil</keyword>
<comment type="caution">
    <text evidence="8">The sequence shown here is derived from an EMBL/GenBank/DDBJ whole genome shotgun (WGS) entry which is preliminary data.</text>
</comment>
<dbReference type="InterPro" id="IPR007060">
    <property type="entry name" value="FtsL/DivIC"/>
</dbReference>
<dbReference type="EMBL" id="VIKR01000006">
    <property type="protein sequence ID" value="TQV71581.1"/>
    <property type="molecule type" value="Genomic_DNA"/>
</dbReference>
<dbReference type="Proteomes" id="UP000317839">
    <property type="component" value="Unassembled WGS sequence"/>
</dbReference>
<feature type="coiled-coil region" evidence="7">
    <location>
        <begin position="29"/>
        <end position="63"/>
    </location>
</feature>
<proteinExistence type="inferred from homology"/>
<evidence type="ECO:0000313" key="8">
    <source>
        <dbReference type="EMBL" id="TQV71581.1"/>
    </source>
</evidence>
<dbReference type="OrthoDB" id="7061211at2"/>
<evidence type="ECO:0000256" key="5">
    <source>
        <dbReference type="ARBA" id="ARBA00023136"/>
    </source>
</evidence>
<keyword evidence="5 7" id="KW-0472">Membrane</keyword>